<accession>A0A1G2CA50</accession>
<evidence type="ECO:0000313" key="6">
    <source>
        <dbReference type="Proteomes" id="UP000179059"/>
    </source>
</evidence>
<dbReference type="EMBL" id="MHKX01000031">
    <property type="protein sequence ID" value="OGY97540.1"/>
    <property type="molecule type" value="Genomic_DNA"/>
</dbReference>
<dbReference type="Proteomes" id="UP000179059">
    <property type="component" value="Unassembled WGS sequence"/>
</dbReference>
<evidence type="ECO:0000256" key="3">
    <source>
        <dbReference type="SAM" id="MobiDB-lite"/>
    </source>
</evidence>
<evidence type="ECO:0000313" key="5">
    <source>
        <dbReference type="EMBL" id="OGY97540.1"/>
    </source>
</evidence>
<protein>
    <recommendedName>
        <fullName evidence="4">SHSP domain-containing protein</fullName>
    </recommendedName>
</protein>
<dbReference type="SUPFAM" id="SSF49764">
    <property type="entry name" value="HSP20-like chaperones"/>
    <property type="match status" value="1"/>
</dbReference>
<feature type="region of interest" description="Disordered" evidence="3">
    <location>
        <begin position="1"/>
        <end position="51"/>
    </location>
</feature>
<evidence type="ECO:0000259" key="4">
    <source>
        <dbReference type="PROSITE" id="PS01031"/>
    </source>
</evidence>
<dbReference type="PROSITE" id="PS01031">
    <property type="entry name" value="SHSP"/>
    <property type="match status" value="1"/>
</dbReference>
<name>A0A1G2CA50_9BACT</name>
<dbReference type="InterPro" id="IPR031107">
    <property type="entry name" value="Small_HSP"/>
</dbReference>
<evidence type="ECO:0000256" key="2">
    <source>
        <dbReference type="RuleBase" id="RU003616"/>
    </source>
</evidence>
<dbReference type="InterPro" id="IPR008978">
    <property type="entry name" value="HSP20-like_chaperone"/>
</dbReference>
<proteinExistence type="inferred from homology"/>
<dbReference type="STRING" id="1798647.A2855_02605"/>
<comment type="caution">
    <text evidence="5">The sequence shown here is derived from an EMBL/GenBank/DDBJ whole genome shotgun (WGS) entry which is preliminary data.</text>
</comment>
<dbReference type="Pfam" id="PF00011">
    <property type="entry name" value="HSP20"/>
    <property type="match status" value="1"/>
</dbReference>
<feature type="domain" description="SHSP" evidence="4">
    <location>
        <begin position="54"/>
        <end position="166"/>
    </location>
</feature>
<dbReference type="AlphaFoldDB" id="A0A1G2CA50"/>
<organism evidence="5 6">
    <name type="scientific">Candidatus Liptonbacteria bacterium RIFCSPHIGHO2_01_FULL_57_28</name>
    <dbReference type="NCBI Taxonomy" id="1798647"/>
    <lineage>
        <taxon>Bacteria</taxon>
        <taxon>Candidatus Liptoniibacteriota</taxon>
    </lineage>
</organism>
<evidence type="ECO:0000256" key="1">
    <source>
        <dbReference type="PROSITE-ProRule" id="PRU00285"/>
    </source>
</evidence>
<dbReference type="InterPro" id="IPR002068">
    <property type="entry name" value="A-crystallin/Hsp20_dom"/>
</dbReference>
<reference evidence="5 6" key="1">
    <citation type="journal article" date="2016" name="Nat. Commun.">
        <title>Thousands of microbial genomes shed light on interconnected biogeochemical processes in an aquifer system.</title>
        <authorList>
            <person name="Anantharaman K."/>
            <person name="Brown C.T."/>
            <person name="Hug L.A."/>
            <person name="Sharon I."/>
            <person name="Castelle C.J."/>
            <person name="Probst A.J."/>
            <person name="Thomas B.C."/>
            <person name="Singh A."/>
            <person name="Wilkins M.J."/>
            <person name="Karaoz U."/>
            <person name="Brodie E.L."/>
            <person name="Williams K.H."/>
            <person name="Hubbard S.S."/>
            <person name="Banfield J.F."/>
        </authorList>
    </citation>
    <scope>NUCLEOTIDE SEQUENCE [LARGE SCALE GENOMIC DNA]</scope>
</reference>
<sequence>MGRFDEQEMNGVDMPIPTPSYGESPDAELARAPSGVASRTSRAMSLPKEEGLMRNESEGWLTIDVYQTPTDIVVESAVAGVDPDTLDITATPDSIAIKGERQRRKEVKDEDYLYQECYWGKFSRSVILPQEVDPESASVNFKNGILTVRLPKVNRKKARKLRVSTE</sequence>
<comment type="similarity">
    <text evidence="1 2">Belongs to the small heat shock protein (HSP20) family.</text>
</comment>
<gene>
    <name evidence="5" type="ORF">A2855_02605</name>
</gene>
<dbReference type="Gene3D" id="2.60.40.790">
    <property type="match status" value="1"/>
</dbReference>
<dbReference type="CDD" id="cd06464">
    <property type="entry name" value="ACD_sHsps-like"/>
    <property type="match status" value="1"/>
</dbReference>
<dbReference type="PANTHER" id="PTHR11527">
    <property type="entry name" value="HEAT-SHOCK PROTEIN 20 FAMILY MEMBER"/>
    <property type="match status" value="1"/>
</dbReference>